<dbReference type="AlphaFoldDB" id="A0A2K9NPQ5"/>
<gene>
    <name evidence="1" type="ORF">C0V70_05115</name>
</gene>
<dbReference type="GO" id="GO:0005886">
    <property type="term" value="C:plasma membrane"/>
    <property type="evidence" value="ECO:0007669"/>
    <property type="project" value="TreeGrafter"/>
</dbReference>
<organism evidence="1 2">
    <name type="scientific">Bacteriovorax stolpii</name>
    <name type="common">Bdellovibrio stolpii</name>
    <dbReference type="NCBI Taxonomy" id="960"/>
    <lineage>
        <taxon>Bacteria</taxon>
        <taxon>Pseudomonadati</taxon>
        <taxon>Bdellovibrionota</taxon>
        <taxon>Bacteriovoracia</taxon>
        <taxon>Bacteriovoracales</taxon>
        <taxon>Bacteriovoracaceae</taxon>
        <taxon>Bacteriovorax</taxon>
    </lineage>
</organism>
<evidence type="ECO:0000313" key="1">
    <source>
        <dbReference type="EMBL" id="AUN97500.1"/>
    </source>
</evidence>
<dbReference type="KEGG" id="bsto:C0V70_05115"/>
<reference evidence="1 2" key="1">
    <citation type="submission" date="2018-01" db="EMBL/GenBank/DDBJ databases">
        <title>Complete genome sequence of Bacteriovorax stolpii DSM12778.</title>
        <authorList>
            <person name="Tang B."/>
            <person name="Chang J."/>
        </authorList>
    </citation>
    <scope>NUCLEOTIDE SEQUENCE [LARGE SCALE GENOMIC DNA]</scope>
    <source>
        <strain evidence="1 2">DSM 12778</strain>
    </source>
</reference>
<dbReference type="PANTHER" id="PTHR30199">
    <property type="entry name" value="MFS FAMILY TRANSPORTER, PREDICTED SUBSTRATE BENZOATE"/>
    <property type="match status" value="1"/>
</dbReference>
<dbReference type="GO" id="GO:0042925">
    <property type="term" value="F:benzoate transmembrane transporter activity"/>
    <property type="evidence" value="ECO:0007669"/>
    <property type="project" value="InterPro"/>
</dbReference>
<dbReference type="PANTHER" id="PTHR30199:SF0">
    <property type="entry name" value="INNER MEMBRANE PROTEIN YDCO"/>
    <property type="match status" value="1"/>
</dbReference>
<protein>
    <submittedName>
        <fullName evidence="1">Uncharacterized protein</fullName>
    </submittedName>
</protein>
<dbReference type="NCBIfam" id="TIGR00843">
    <property type="entry name" value="benE"/>
    <property type="match status" value="1"/>
</dbReference>
<dbReference type="OrthoDB" id="9792424at2"/>
<dbReference type="EMBL" id="CP025704">
    <property type="protein sequence ID" value="AUN97500.1"/>
    <property type="molecule type" value="Genomic_DNA"/>
</dbReference>
<keyword evidence="2" id="KW-1185">Reference proteome</keyword>
<name>A0A2K9NPQ5_BACTC</name>
<accession>A0A2K9NPQ5</accession>
<proteinExistence type="predicted"/>
<sequence length="393" mass="41861">MKNVWDDFTLSTFVAGLIAVLVGYTSSAVIVFQAAAAAGASSAEASSWLGILCVSMGILTVVLSLKYKSPVMFAWSTPGAALLIGSLRGELLSDIIGAFVFSSLLVLLSGVTGFFERVMKKIPVGIASAMLAGILLHFALDVFTSMKTHMLLVMSMFIVYAVGKRFFARFNIVIVLCIGMMVAWLQGLMNFTPIEFGLMKPVFTTPTLNWQVLFSIGLPLFVVTMTSQNMTGLAVMKANHYKPEVSKLITYSGLTNLLVAPFGGYALNLSALTAAICMGPEADPDPKKRYTAAISSGLIYIPVGLFSGAVVGVFNAFPKELVMAIAGLALMGTINNGLLSAVTHEEDREAAMITFFVTASGVMLFGISSAFWGLVAGSLASFIFKFKKVTHGH</sequence>
<dbReference type="RefSeq" id="WP_102242795.1">
    <property type="nucleotide sequence ID" value="NZ_CP025704.1"/>
</dbReference>
<dbReference type="Pfam" id="PF03594">
    <property type="entry name" value="BenE"/>
    <property type="match status" value="1"/>
</dbReference>
<evidence type="ECO:0000313" key="2">
    <source>
        <dbReference type="Proteomes" id="UP000235584"/>
    </source>
</evidence>
<dbReference type="InterPro" id="IPR004711">
    <property type="entry name" value="Benzoate_Transporter"/>
</dbReference>
<dbReference type="Proteomes" id="UP000235584">
    <property type="component" value="Chromosome"/>
</dbReference>